<evidence type="ECO:0000313" key="2">
    <source>
        <dbReference type="Proteomes" id="UP000011988"/>
    </source>
</evidence>
<name>M6CMD0_9LEPT</name>
<protein>
    <submittedName>
        <fullName evidence="1">Uncharacterized protein</fullName>
    </submittedName>
</protein>
<sequence>MFCLGHSPKDKYDRFLRKLFARPIFHLSLIYNILINKRFYSLSQKRLLMCFDLKVRVYRSFRNAGVPAISIHPTYRIF</sequence>
<accession>M6CMD0</accession>
<reference evidence="1 2" key="1">
    <citation type="submission" date="2013-01" db="EMBL/GenBank/DDBJ databases">
        <authorList>
            <person name="Harkins D.M."/>
            <person name="Durkin A.S."/>
            <person name="Brinkac L.M."/>
            <person name="Haft D.H."/>
            <person name="Selengut J.D."/>
            <person name="Sanka R."/>
            <person name="DePew J."/>
            <person name="Purushe J."/>
            <person name="Galloway R.L."/>
            <person name="Vinetz J.M."/>
            <person name="Sutton G.G."/>
            <person name="Nierman W.C."/>
            <person name="Fouts D.E."/>
        </authorList>
    </citation>
    <scope>NUCLEOTIDE SEQUENCE [LARGE SCALE GENOMIC DNA]</scope>
    <source>
        <strain evidence="1 2">79601</strain>
    </source>
</reference>
<evidence type="ECO:0000313" key="1">
    <source>
        <dbReference type="EMBL" id="EMJ91736.1"/>
    </source>
</evidence>
<proteinExistence type="predicted"/>
<dbReference type="PATRIC" id="fig|1218565.3.peg.3923"/>
<dbReference type="EMBL" id="ANIK01000099">
    <property type="protein sequence ID" value="EMJ91736.1"/>
    <property type="molecule type" value="Genomic_DNA"/>
</dbReference>
<comment type="caution">
    <text evidence="1">The sequence shown here is derived from an EMBL/GenBank/DDBJ whole genome shotgun (WGS) entry which is preliminary data.</text>
</comment>
<dbReference type="AlphaFoldDB" id="M6CMD0"/>
<gene>
    <name evidence="1" type="ORF">LEP1GSC194_4103</name>
</gene>
<organism evidence="1 2">
    <name type="scientific">Leptospira alstonii serovar Sichuan str. 79601</name>
    <dbReference type="NCBI Taxonomy" id="1218565"/>
    <lineage>
        <taxon>Bacteria</taxon>
        <taxon>Pseudomonadati</taxon>
        <taxon>Spirochaetota</taxon>
        <taxon>Spirochaetia</taxon>
        <taxon>Leptospirales</taxon>
        <taxon>Leptospiraceae</taxon>
        <taxon>Leptospira</taxon>
    </lineage>
</organism>
<dbReference type="Proteomes" id="UP000011988">
    <property type="component" value="Unassembled WGS sequence"/>
</dbReference>